<dbReference type="EMBL" id="PJQD01000039">
    <property type="protein sequence ID" value="POY73161.1"/>
    <property type="molecule type" value="Genomic_DNA"/>
</dbReference>
<keyword evidence="5" id="KW-1185">Reference proteome</keyword>
<feature type="domain" description="Mtf2-like C-terminal" evidence="3">
    <location>
        <begin position="211"/>
        <end position="408"/>
    </location>
</feature>
<dbReference type="Proteomes" id="UP000237144">
    <property type="component" value="Unassembled WGS sequence"/>
</dbReference>
<accession>A0A2S5B8W3</accession>
<feature type="compositionally biased region" description="Basic and acidic residues" evidence="2">
    <location>
        <begin position="440"/>
        <end position="475"/>
    </location>
</feature>
<dbReference type="PANTHER" id="PTHR39468:SF1">
    <property type="entry name" value="MTF2-LIKE C-TERMINAL DOMAIN-CONTAINING PROTEIN"/>
    <property type="match status" value="1"/>
</dbReference>
<feature type="region of interest" description="Disordered" evidence="2">
    <location>
        <begin position="62"/>
        <end position="106"/>
    </location>
</feature>
<organism evidence="4 5">
    <name type="scientific">Rhodotorula taiwanensis</name>
    <dbReference type="NCBI Taxonomy" id="741276"/>
    <lineage>
        <taxon>Eukaryota</taxon>
        <taxon>Fungi</taxon>
        <taxon>Dikarya</taxon>
        <taxon>Basidiomycota</taxon>
        <taxon>Pucciniomycotina</taxon>
        <taxon>Microbotryomycetes</taxon>
        <taxon>Sporidiobolales</taxon>
        <taxon>Sporidiobolaceae</taxon>
        <taxon>Rhodotorula</taxon>
    </lineage>
</organism>
<feature type="region of interest" description="Disordered" evidence="2">
    <location>
        <begin position="567"/>
        <end position="586"/>
    </location>
</feature>
<keyword evidence="1" id="KW-0175">Coiled coil</keyword>
<dbReference type="OrthoDB" id="2444174at2759"/>
<comment type="caution">
    <text evidence="4">The sequence shown here is derived from an EMBL/GenBank/DDBJ whole genome shotgun (WGS) entry which is preliminary data.</text>
</comment>
<reference evidence="4 5" key="1">
    <citation type="journal article" date="2018" name="Front. Microbiol.">
        <title>Prospects for Fungal Bioremediation of Acidic Radioactive Waste Sites: Characterization and Genome Sequence of Rhodotorula taiwanensis MD1149.</title>
        <authorList>
            <person name="Tkavc R."/>
            <person name="Matrosova V.Y."/>
            <person name="Grichenko O.E."/>
            <person name="Gostincar C."/>
            <person name="Volpe R.P."/>
            <person name="Klimenkova P."/>
            <person name="Gaidamakova E.K."/>
            <person name="Zhou C.E."/>
            <person name="Stewart B.J."/>
            <person name="Lyman M.G."/>
            <person name="Malfatti S.A."/>
            <person name="Rubinfeld B."/>
            <person name="Courtot M."/>
            <person name="Singh J."/>
            <person name="Dalgard C.L."/>
            <person name="Hamilton T."/>
            <person name="Frey K.G."/>
            <person name="Gunde-Cimerman N."/>
            <person name="Dugan L."/>
            <person name="Daly M.J."/>
        </authorList>
    </citation>
    <scope>NUCLEOTIDE SEQUENCE [LARGE SCALE GENOMIC DNA]</scope>
    <source>
        <strain evidence="4 5">MD1149</strain>
    </source>
</reference>
<name>A0A2S5B8W3_9BASI</name>
<proteinExistence type="predicted"/>
<gene>
    <name evidence="4" type="ORF">BMF94_3791</name>
</gene>
<dbReference type="Pfam" id="PF19189">
    <property type="entry name" value="Mtf2"/>
    <property type="match status" value="1"/>
</dbReference>
<feature type="region of interest" description="Disordered" evidence="2">
    <location>
        <begin position="436"/>
        <end position="534"/>
    </location>
</feature>
<sequence>MHRAIARAAAAGSIRAARGPSARAHSAVVAAAPRVGSCRCYTAPPDQAGPAETTLTYSLPQDAFDSLPDLDSPPSDAPSPLAGPSTPRASIRAETPQARRRQRQTLSNAEAQAFADLLGEIMPRSAAQPASSAATPGSTESGLFGMFSSAGAASADSTAGAGTSLEGGVSKVHQALMRKVGHKIGIQLDPGSGRWARKARTELTEQEELELDRLREELVGLKSDHEVLKWGLENVFGYSVDGTKGTMLFPDPETLPVEIPSTAATPGATGSAAVSRSPQRGPSSRMYPDLLLLLFVVLRDTHRNPTGALSLFHLAKSNPFSYINGCTTALYLEVLRTSWADGAGDVEAVLAALDEMRANGVPFDDKVRELVRAIGEAIRIDQDRAELRLERDVQTRGLTFTSPDERERQVLVRRWFDSTQVGAWSRMERIVEENQDELEDARRAKEDERWQDSERARRDRFASEREQAYRDRPDLMPRPASSGPTAAGSPWDAPVPSAYTGGAAASSGRASLSSPRKPGLATGADGLESRPWETWKVPTMEHDADGNLVMPKRPSFVNPFKIRRKGLTKEEKARKDTKHPALWWKK</sequence>
<dbReference type="AlphaFoldDB" id="A0A2S5B8W3"/>
<dbReference type="STRING" id="741276.A0A2S5B8W3"/>
<evidence type="ECO:0000259" key="3">
    <source>
        <dbReference type="Pfam" id="PF19189"/>
    </source>
</evidence>
<feature type="coiled-coil region" evidence="1">
    <location>
        <begin position="197"/>
        <end position="224"/>
    </location>
</feature>
<dbReference type="GO" id="GO:0005739">
    <property type="term" value="C:mitochondrion"/>
    <property type="evidence" value="ECO:0007669"/>
    <property type="project" value="InterPro"/>
</dbReference>
<evidence type="ECO:0000313" key="4">
    <source>
        <dbReference type="EMBL" id="POY73161.1"/>
    </source>
</evidence>
<evidence type="ECO:0000256" key="1">
    <source>
        <dbReference type="SAM" id="Coils"/>
    </source>
</evidence>
<dbReference type="PANTHER" id="PTHR39468">
    <property type="entry name" value="CHROMOSOME 7, WHOLE GENOME SHOTGUN SEQUENCE"/>
    <property type="match status" value="1"/>
</dbReference>
<feature type="region of interest" description="Disordered" evidence="2">
    <location>
        <begin position="260"/>
        <end position="282"/>
    </location>
</feature>
<protein>
    <recommendedName>
        <fullName evidence="3">Mtf2-like C-terminal domain-containing protein</fullName>
    </recommendedName>
</protein>
<feature type="compositionally biased region" description="Low complexity" evidence="2">
    <location>
        <begin position="497"/>
        <end position="514"/>
    </location>
</feature>
<dbReference type="InterPro" id="IPR040009">
    <property type="entry name" value="Mtf2/C5D6.12-like"/>
</dbReference>
<evidence type="ECO:0000313" key="5">
    <source>
        <dbReference type="Proteomes" id="UP000237144"/>
    </source>
</evidence>
<dbReference type="InterPro" id="IPR043837">
    <property type="entry name" value="Mtf2-like_C"/>
</dbReference>
<feature type="compositionally biased region" description="Low complexity" evidence="2">
    <location>
        <begin position="260"/>
        <end position="273"/>
    </location>
</feature>
<evidence type="ECO:0000256" key="2">
    <source>
        <dbReference type="SAM" id="MobiDB-lite"/>
    </source>
</evidence>
<feature type="compositionally biased region" description="Low complexity" evidence="2">
    <location>
        <begin position="62"/>
        <end position="85"/>
    </location>
</feature>